<reference evidence="4" key="1">
    <citation type="submission" date="2024-02" db="EMBL/GenBank/DDBJ databases">
        <title>Sediminibacterium planktonica sp. nov. and Sediminibacterium longus sp. nov., isolated from surface lake and river water.</title>
        <authorList>
            <person name="Watanabe K."/>
            <person name="Takemine S."/>
            <person name="Ishii Y."/>
            <person name="Ogata Y."/>
            <person name="Shindo C."/>
            <person name="Suda W."/>
        </authorList>
    </citation>
    <scope>NUCLEOTIDE SEQUENCE</scope>
    <source>
        <strain evidence="4">KACHI17</strain>
    </source>
</reference>
<dbReference type="NCBIfam" id="TIGR03521">
    <property type="entry name" value="GldG"/>
    <property type="match status" value="1"/>
</dbReference>
<sequence>MQKLLQHKYGWAALLIVLITAVYLSAGITFRADLTEDKRYSLTDATKQLLSNVDTVIEIDVFLTGNLPADYKKLSVATKELLEDFSSLSGNLVRVKFEKPGEGLSNDTAKAMLYDSLARLGVVFERAEITNTDESTSQLIIPSALVKYGNRKPISIDLRSSRRVFKQYNVVNDVEPQEDKEATRNAAEALLEYKFANAIDKLTREYIPTIAYLVGNGEPIDMKINDLGESLRNDYRLAVFDLKQGYPDPALIDALVIVKPTTVFTEEDKLKLDQYVMNGGKIIWFIDKLHAELDSLMRSQAEYTAYDRGLDIDDLLFKYGVRINGDLLQDLNCSKIPIVVGRNPDGSPNMQRVPWPYYPFLSSKTNNPVSKNLDRVLPIFPSSIDTVKAPGIQKTILLASDTNSRSVSSPALVTINSVKSEEDLFSFNRSYVPVAVLLEGKFQSLFANRAGADLMDSVQRVTGRPFQRLAVKEGKQIVVSDADIVTNAISNTTGPLPMGELPFEGYRFANREFFLNCIDYLVSNNGLFESRNKTIVLRLLDKEKITAQKTTWQFLNIVTPLLILAIAGGIIQWRRKKKYGI</sequence>
<dbReference type="Pfam" id="PF09822">
    <property type="entry name" value="ABC_transp_aux"/>
    <property type="match status" value="1"/>
</dbReference>
<feature type="transmembrane region" description="Helical" evidence="1">
    <location>
        <begin position="552"/>
        <end position="571"/>
    </location>
</feature>
<dbReference type="Pfam" id="PF23357">
    <property type="entry name" value="DUF7088"/>
    <property type="match status" value="1"/>
</dbReference>
<keyword evidence="1" id="KW-0812">Transmembrane</keyword>
<protein>
    <submittedName>
        <fullName evidence="4">Gliding motility-associated ABC transporter substrate-binding protein GldG</fullName>
    </submittedName>
</protein>
<feature type="domain" description="DUF7088" evidence="3">
    <location>
        <begin position="36"/>
        <end position="146"/>
    </location>
</feature>
<feature type="transmembrane region" description="Helical" evidence="1">
    <location>
        <begin position="12"/>
        <end position="30"/>
    </location>
</feature>
<evidence type="ECO:0000259" key="3">
    <source>
        <dbReference type="Pfam" id="PF23357"/>
    </source>
</evidence>
<evidence type="ECO:0000256" key="1">
    <source>
        <dbReference type="SAM" id="Phobius"/>
    </source>
</evidence>
<accession>A0AAT9GIR5</accession>
<evidence type="ECO:0000259" key="2">
    <source>
        <dbReference type="Pfam" id="PF09822"/>
    </source>
</evidence>
<feature type="domain" description="ABC-type uncharacterised transport system" evidence="2">
    <location>
        <begin position="208"/>
        <end position="517"/>
    </location>
</feature>
<dbReference type="AlphaFoldDB" id="A0AAT9GIR5"/>
<keyword evidence="1" id="KW-1133">Transmembrane helix</keyword>
<gene>
    <name evidence="4" type="primary">gldG</name>
    <name evidence="4" type="ORF">KACHI17_14370</name>
</gene>
<dbReference type="InterPro" id="IPR019196">
    <property type="entry name" value="ABC_transp_unknown"/>
</dbReference>
<proteinExistence type="predicted"/>
<organism evidence="4">
    <name type="scientific">Sediminibacterium sp. KACHI17</name>
    <dbReference type="NCBI Taxonomy" id="1751071"/>
    <lineage>
        <taxon>Bacteria</taxon>
        <taxon>Pseudomonadati</taxon>
        <taxon>Bacteroidota</taxon>
        <taxon>Chitinophagia</taxon>
        <taxon>Chitinophagales</taxon>
        <taxon>Chitinophagaceae</taxon>
        <taxon>Sediminibacterium</taxon>
    </lineage>
</organism>
<name>A0AAT9GIR5_9BACT</name>
<evidence type="ECO:0000313" key="4">
    <source>
        <dbReference type="EMBL" id="BFG70556.1"/>
    </source>
</evidence>
<dbReference type="InterPro" id="IPR055396">
    <property type="entry name" value="DUF7088"/>
</dbReference>
<dbReference type="InterPro" id="IPR019863">
    <property type="entry name" value="Motility-assoc_ABC-rel_GldG"/>
</dbReference>
<dbReference type="EMBL" id="AP029612">
    <property type="protein sequence ID" value="BFG70556.1"/>
    <property type="molecule type" value="Genomic_DNA"/>
</dbReference>
<dbReference type="RefSeq" id="WP_353548200.1">
    <property type="nucleotide sequence ID" value="NZ_AP029612.1"/>
</dbReference>
<keyword evidence="1" id="KW-0472">Membrane</keyword>